<dbReference type="PANTHER" id="PTHR32055">
    <property type="entry name" value="INTEGRIN BETA-1-BINDING PROTEIN 1"/>
    <property type="match status" value="1"/>
</dbReference>
<dbReference type="InterPro" id="IPR006020">
    <property type="entry name" value="PTB/PI_dom"/>
</dbReference>
<name>X1ZYC3_CAPTE</name>
<dbReference type="Pfam" id="PF10480">
    <property type="entry name" value="ICAP-1_inte_bdg"/>
    <property type="match status" value="1"/>
</dbReference>
<dbReference type="InterPro" id="IPR019517">
    <property type="entry name" value="Integrin-bd_ICAP-1"/>
</dbReference>
<reference evidence="3" key="1">
    <citation type="submission" date="2012-12" db="EMBL/GenBank/DDBJ databases">
        <authorList>
            <person name="Hellsten U."/>
            <person name="Grimwood J."/>
            <person name="Chapman J.A."/>
            <person name="Shapiro H."/>
            <person name="Aerts A."/>
            <person name="Otillar R.P."/>
            <person name="Terry A.Y."/>
            <person name="Boore J.L."/>
            <person name="Simakov O."/>
            <person name="Marletaz F."/>
            <person name="Cho S.-J."/>
            <person name="Edsinger-Gonzales E."/>
            <person name="Havlak P."/>
            <person name="Kuo D.-H."/>
            <person name="Larsson T."/>
            <person name="Lv J."/>
            <person name="Arendt D."/>
            <person name="Savage R."/>
            <person name="Osoegawa K."/>
            <person name="de Jong P."/>
            <person name="Lindberg D.R."/>
            <person name="Seaver E.C."/>
            <person name="Weisblat D.A."/>
            <person name="Putnam N.H."/>
            <person name="Grigoriev I.V."/>
            <person name="Rokhsar D.S."/>
        </authorList>
    </citation>
    <scope>NUCLEOTIDE SEQUENCE</scope>
    <source>
        <strain evidence="3">I ESC-2004</strain>
    </source>
</reference>
<evidence type="ECO:0000313" key="3">
    <source>
        <dbReference type="Proteomes" id="UP000014760"/>
    </source>
</evidence>
<dbReference type="EnsemblMetazoa" id="CapteT198158">
    <property type="protein sequence ID" value="CapteP198158"/>
    <property type="gene ID" value="CapteG198158"/>
</dbReference>
<dbReference type="PROSITE" id="PS01179">
    <property type="entry name" value="PID"/>
    <property type="match status" value="1"/>
</dbReference>
<keyword evidence="3" id="KW-1185">Reference proteome</keyword>
<organism evidence="2 3">
    <name type="scientific">Capitella teleta</name>
    <name type="common">Polychaete worm</name>
    <dbReference type="NCBI Taxonomy" id="283909"/>
    <lineage>
        <taxon>Eukaryota</taxon>
        <taxon>Metazoa</taxon>
        <taxon>Spiralia</taxon>
        <taxon>Lophotrochozoa</taxon>
        <taxon>Annelida</taxon>
        <taxon>Polychaeta</taxon>
        <taxon>Sedentaria</taxon>
        <taxon>Scolecida</taxon>
        <taxon>Capitellidae</taxon>
        <taxon>Capitella</taxon>
    </lineage>
</organism>
<dbReference type="SUPFAM" id="SSF50729">
    <property type="entry name" value="PH domain-like"/>
    <property type="match status" value="1"/>
</dbReference>
<dbReference type="Gene3D" id="6.20.360.10">
    <property type="match status" value="1"/>
</dbReference>
<dbReference type="GO" id="GO:0071944">
    <property type="term" value="C:cell periphery"/>
    <property type="evidence" value="ECO:0007669"/>
    <property type="project" value="TreeGrafter"/>
</dbReference>
<dbReference type="GO" id="GO:0001726">
    <property type="term" value="C:ruffle"/>
    <property type="evidence" value="ECO:0007669"/>
    <property type="project" value="TreeGrafter"/>
</dbReference>
<dbReference type="GO" id="GO:0051895">
    <property type="term" value="P:negative regulation of focal adhesion assembly"/>
    <property type="evidence" value="ECO:0007669"/>
    <property type="project" value="TreeGrafter"/>
</dbReference>
<dbReference type="OMA" id="QCSIWVY"/>
<sequence>MDSMPSLYRTSHFGVYFLGKVQDINLGGISTRDPDIQLIDRIEEAQLDGKLNMIQKDEEKRMMSVSKYGIKVTDTQKLEVFQRHPLHTVAQIVYYEDSFFKNNIALKIGSVGRNVFDCYVFQCQGEDQAQSICQCVKDVFETVTGRIP</sequence>
<dbReference type="GO" id="GO:1900025">
    <property type="term" value="P:negative regulation of substrate adhesion-dependent cell spreading"/>
    <property type="evidence" value="ECO:0007669"/>
    <property type="project" value="TreeGrafter"/>
</dbReference>
<dbReference type="PANTHER" id="PTHR32055:SF1">
    <property type="entry name" value="INTEGRIN BETA-1-BINDING PROTEIN 1"/>
    <property type="match status" value="1"/>
</dbReference>
<dbReference type="AlphaFoldDB" id="X1ZYC3"/>
<accession>X1ZYC3</accession>
<protein>
    <recommendedName>
        <fullName evidence="1">PID domain-containing protein</fullName>
    </recommendedName>
</protein>
<evidence type="ECO:0000313" key="2">
    <source>
        <dbReference type="EnsemblMetazoa" id="CapteP198158"/>
    </source>
</evidence>
<dbReference type="GO" id="GO:0005856">
    <property type="term" value="C:cytoskeleton"/>
    <property type="evidence" value="ECO:0007669"/>
    <property type="project" value="TreeGrafter"/>
</dbReference>
<dbReference type="HOGENOM" id="CLU_1808288_0_0_1"/>
<dbReference type="Proteomes" id="UP000014760">
    <property type="component" value="Unassembled WGS sequence"/>
</dbReference>
<dbReference type="GO" id="GO:0005178">
    <property type="term" value="F:integrin binding"/>
    <property type="evidence" value="ECO:0007669"/>
    <property type="project" value="TreeGrafter"/>
</dbReference>
<dbReference type="GO" id="GO:0030027">
    <property type="term" value="C:lamellipodium"/>
    <property type="evidence" value="ECO:0007669"/>
    <property type="project" value="TreeGrafter"/>
</dbReference>
<proteinExistence type="predicted"/>
<feature type="domain" description="PID" evidence="1">
    <location>
        <begin position="13"/>
        <end position="143"/>
    </location>
</feature>
<reference evidence="3" key="2">
    <citation type="journal article" date="2013" name="Nature">
        <title>Insights into bilaterian evolution from three spiralian genomes.</title>
        <authorList>
            <person name="Simakov O."/>
            <person name="Marletaz F."/>
            <person name="Cho S.J."/>
            <person name="Edsinger-Gonzales E."/>
            <person name="Havlak P."/>
            <person name="Hellsten U."/>
            <person name="Kuo D.H."/>
            <person name="Larsson T."/>
            <person name="Lv J."/>
            <person name="Arendt D."/>
            <person name="Savage R."/>
            <person name="Osoegawa K."/>
            <person name="de Jong P."/>
            <person name="Grimwood J."/>
            <person name="Chapman J.A."/>
            <person name="Shapiro H."/>
            <person name="Aerts A."/>
            <person name="Otillar R.P."/>
            <person name="Terry A.Y."/>
            <person name="Boore J.L."/>
            <person name="Grigoriev I.V."/>
            <person name="Lindberg D.R."/>
            <person name="Seaver E.C."/>
            <person name="Weisblat D.A."/>
            <person name="Putnam N.H."/>
            <person name="Rokhsar D.S."/>
        </authorList>
    </citation>
    <scope>NUCLEOTIDE SEQUENCE</scope>
    <source>
        <strain evidence="3">I ESC-2004</strain>
    </source>
</reference>
<evidence type="ECO:0000259" key="1">
    <source>
        <dbReference type="PROSITE" id="PS01179"/>
    </source>
</evidence>
<reference evidence="2" key="3">
    <citation type="submission" date="2015-06" db="UniProtKB">
        <authorList>
            <consortium name="EnsemblMetazoa"/>
        </authorList>
    </citation>
    <scope>IDENTIFICATION</scope>
</reference>
<dbReference type="EMBL" id="AMQN01000171">
    <property type="status" value="NOT_ANNOTATED_CDS"/>
    <property type="molecule type" value="Genomic_DNA"/>
</dbReference>
<dbReference type="OrthoDB" id="10060702at2759"/>